<name>A0ABQ6HG74_9GAMM</name>
<comment type="caution">
    <text evidence="1">The sequence shown here is derived from an EMBL/GenBank/DDBJ whole genome shotgun (WGS) entry which is preliminary data.</text>
</comment>
<evidence type="ECO:0000313" key="1">
    <source>
        <dbReference type="EMBL" id="GLX85506.1"/>
    </source>
</evidence>
<dbReference type="RefSeq" id="WP_284297679.1">
    <property type="nucleotide sequence ID" value="NZ_BSSV01000003.1"/>
</dbReference>
<keyword evidence="2" id="KW-1185">Reference proteome</keyword>
<reference evidence="1 2" key="1">
    <citation type="submission" date="2023-03" db="EMBL/GenBank/DDBJ databases">
        <title>Thalassotalea loyana LMG 22536T draft genome sequence.</title>
        <authorList>
            <person name="Sawabe T."/>
        </authorList>
    </citation>
    <scope>NUCLEOTIDE SEQUENCE [LARGE SCALE GENOMIC DNA]</scope>
    <source>
        <strain evidence="1 2">LMG 22536</strain>
    </source>
</reference>
<dbReference type="EMBL" id="BSSV01000003">
    <property type="protein sequence ID" value="GLX85506.1"/>
    <property type="molecule type" value="Genomic_DNA"/>
</dbReference>
<evidence type="ECO:0008006" key="3">
    <source>
        <dbReference type="Google" id="ProtNLM"/>
    </source>
</evidence>
<accession>A0ABQ6HG74</accession>
<gene>
    <name evidence="1" type="ORF">tloyanaT_17580</name>
</gene>
<evidence type="ECO:0000313" key="2">
    <source>
        <dbReference type="Proteomes" id="UP001157134"/>
    </source>
</evidence>
<dbReference type="Proteomes" id="UP001157134">
    <property type="component" value="Unassembled WGS sequence"/>
</dbReference>
<proteinExistence type="predicted"/>
<protein>
    <recommendedName>
        <fullName evidence="3">Transcriptional regulator</fullName>
    </recommendedName>
</protein>
<organism evidence="1 2">
    <name type="scientific">Thalassotalea loyana</name>
    <dbReference type="NCBI Taxonomy" id="280483"/>
    <lineage>
        <taxon>Bacteria</taxon>
        <taxon>Pseudomonadati</taxon>
        <taxon>Pseudomonadota</taxon>
        <taxon>Gammaproteobacteria</taxon>
        <taxon>Alteromonadales</taxon>
        <taxon>Colwelliaceae</taxon>
        <taxon>Thalassotalea</taxon>
    </lineage>
</organism>
<sequence length="244" mass="28746">MLHSCYEIKDIKLLLELNDSARHTLLTVLDQFDGSSEGVIDRTHMDDAEKQKLKRGISELKEKGLITKSEAPRGHFTLNSDIIIAKVTRNRDDHYLNSGLYRSDCHELLNILIAIEHFFDEFYNKPFVIKFRVYTNKPRIPATVFSNMVQFTEDNYRPRYNYRTSYGSVLNKFIHIAEYIKYYCDARQEILVLTNEEHANIVDVFRSKIVEGVSCYPTYRKPEAKALCKFIQEWFTDNYPEYTL</sequence>